<feature type="domain" description="AB hydrolase-1" evidence="5">
    <location>
        <begin position="25"/>
        <end position="174"/>
    </location>
</feature>
<feature type="active site" description="Charge relay system" evidence="2">
    <location>
        <position position="198"/>
    </location>
</feature>
<dbReference type="PANTHER" id="PTHR43798:SF31">
    <property type="entry name" value="AB HYDROLASE SUPERFAMILY PROTEIN YCLE"/>
    <property type="match status" value="1"/>
</dbReference>
<gene>
    <name evidence="6" type="ORF">FM101_01690</name>
</gene>
<dbReference type="Pfam" id="PF12697">
    <property type="entry name" value="Abhydrolase_6"/>
    <property type="match status" value="1"/>
</dbReference>
<dbReference type="RefSeq" id="WP_086994535.1">
    <property type="nucleotide sequence ID" value="NZ_FUHW01000009.1"/>
</dbReference>
<name>A0A1R4F0U6_9MICC</name>
<dbReference type="Proteomes" id="UP000195913">
    <property type="component" value="Unassembled WGS sequence"/>
</dbReference>
<feature type="active site" description="Nucleophile" evidence="2">
    <location>
        <position position="99"/>
    </location>
</feature>
<evidence type="ECO:0000313" key="6">
    <source>
        <dbReference type="EMBL" id="SJM49568.1"/>
    </source>
</evidence>
<proteinExistence type="predicted"/>
<dbReference type="InterPro" id="IPR000073">
    <property type="entry name" value="AB_hydrolase_1"/>
</dbReference>
<accession>A0A1R4F0U6</accession>
<dbReference type="InterPro" id="IPR050266">
    <property type="entry name" value="AB_hydrolase_sf"/>
</dbReference>
<protein>
    <submittedName>
        <fullName evidence="6">Putative esterase/lipase</fullName>
    </submittedName>
</protein>
<dbReference type="PANTHER" id="PTHR43798">
    <property type="entry name" value="MONOACYLGLYCEROL LIPASE"/>
    <property type="match status" value="1"/>
</dbReference>
<evidence type="ECO:0000256" key="3">
    <source>
        <dbReference type="PIRSR" id="PIRSR017388-2"/>
    </source>
</evidence>
<keyword evidence="7" id="KW-1185">Reference proteome</keyword>
<organism evidence="6 7">
    <name type="scientific">Arthrobacter rhombi</name>
    <dbReference type="NCBI Taxonomy" id="71253"/>
    <lineage>
        <taxon>Bacteria</taxon>
        <taxon>Bacillati</taxon>
        <taxon>Actinomycetota</taxon>
        <taxon>Actinomycetes</taxon>
        <taxon>Micrococcales</taxon>
        <taxon>Micrococcaceae</taxon>
        <taxon>Arthrobacter</taxon>
    </lineage>
</organism>
<dbReference type="GO" id="GO:0052689">
    <property type="term" value="F:carboxylic ester hydrolase activity"/>
    <property type="evidence" value="ECO:0007669"/>
    <property type="project" value="InterPro"/>
</dbReference>
<keyword evidence="1" id="KW-0378">Hydrolase</keyword>
<feature type="active site" description="Charge relay system" evidence="2">
    <location>
        <position position="234"/>
    </location>
</feature>
<evidence type="ECO:0000313" key="7">
    <source>
        <dbReference type="Proteomes" id="UP000195913"/>
    </source>
</evidence>
<dbReference type="PIRSF" id="PIRSF017388">
    <property type="entry name" value="Esterase_lipase"/>
    <property type="match status" value="1"/>
</dbReference>
<dbReference type="Gene3D" id="3.40.50.1820">
    <property type="entry name" value="alpha/beta hydrolase"/>
    <property type="match status" value="1"/>
</dbReference>
<dbReference type="EMBL" id="FUHW01000009">
    <property type="protein sequence ID" value="SJM49568.1"/>
    <property type="molecule type" value="Genomic_DNA"/>
</dbReference>
<sequence length="262" mass="27844">MEFSATAPSDASEGFRVRGGNGDAVLVIHGFTSSPRSMRPWADALLTGGYTVSLPVLPGHGSTWQDLARTPRSAWTAAVEAEFDLLAASHRKVFVVGLSMGGTLALHLGITRKPAGLALVNPALSMVDRTAALTGVLKHFIPSVPAIANDIARPGQDEGAYPRTPVAAVHELRQLIHATRKILSAIEAPVFVFRSVVDHIVSEAGLNVLRRELVGMHPSGVPRLQLRYLERSLHVATLDYDAAAIFDGSLAFFDALGGHAHG</sequence>
<dbReference type="AlphaFoldDB" id="A0A1R4F0U6"/>
<dbReference type="GO" id="GO:0016020">
    <property type="term" value="C:membrane"/>
    <property type="evidence" value="ECO:0007669"/>
    <property type="project" value="TreeGrafter"/>
</dbReference>
<evidence type="ECO:0000256" key="4">
    <source>
        <dbReference type="PIRSR" id="PIRSR017388-3"/>
    </source>
</evidence>
<feature type="site" description="Important for substrate specificity" evidence="4">
    <location>
        <position position="147"/>
    </location>
</feature>
<evidence type="ECO:0000256" key="2">
    <source>
        <dbReference type="PIRSR" id="PIRSR017388-1"/>
    </source>
</evidence>
<feature type="binding site" evidence="3">
    <location>
        <position position="31"/>
    </location>
    <ligand>
        <name>substrate</name>
    </ligand>
</feature>
<dbReference type="InterPro" id="IPR029058">
    <property type="entry name" value="AB_hydrolase_fold"/>
</dbReference>
<feature type="binding site" evidence="3">
    <location>
        <position position="100"/>
    </location>
    <ligand>
        <name>substrate</name>
    </ligand>
</feature>
<dbReference type="InterPro" id="IPR012354">
    <property type="entry name" value="Esterase_lipase"/>
</dbReference>
<reference evidence="6 7" key="1">
    <citation type="submission" date="2017-02" db="EMBL/GenBank/DDBJ databases">
        <authorList>
            <person name="Peterson S.W."/>
        </authorList>
    </citation>
    <scope>NUCLEOTIDE SEQUENCE [LARGE SCALE GENOMIC DNA]</scope>
    <source>
        <strain evidence="6 7">B Ar 00.02</strain>
    </source>
</reference>
<evidence type="ECO:0000259" key="5">
    <source>
        <dbReference type="Pfam" id="PF12697"/>
    </source>
</evidence>
<evidence type="ECO:0000256" key="1">
    <source>
        <dbReference type="ARBA" id="ARBA00022801"/>
    </source>
</evidence>
<dbReference type="SUPFAM" id="SSF53474">
    <property type="entry name" value="alpha/beta-Hydrolases"/>
    <property type="match status" value="1"/>
</dbReference>